<dbReference type="InterPro" id="IPR021765">
    <property type="entry name" value="UstYa-like"/>
</dbReference>
<dbReference type="EMBL" id="CM032181">
    <property type="protein sequence ID" value="KAG7100297.1"/>
    <property type="molecule type" value="Genomic_DNA"/>
</dbReference>
<dbReference type="RefSeq" id="XP_043016767.1">
    <property type="nucleotide sequence ID" value="XM_043148053.1"/>
</dbReference>
<gene>
    <name evidence="5" type="ORF">E1B28_002072</name>
</gene>
<dbReference type="Proteomes" id="UP001049176">
    <property type="component" value="Chromosome 1"/>
</dbReference>
<evidence type="ECO:0000313" key="6">
    <source>
        <dbReference type="Proteomes" id="UP001049176"/>
    </source>
</evidence>
<proteinExistence type="inferred from homology"/>
<keyword evidence="2" id="KW-0560">Oxidoreductase</keyword>
<comment type="similarity">
    <text evidence="3">Belongs to the ustYa family.</text>
</comment>
<dbReference type="AlphaFoldDB" id="A0A9P7V588"/>
<sequence>MSLFGWIFLAVFNISLLLYRHAQVNVWSPSELPYTYIGDDYPIELPIAQQLDLVAMTLQETTHYSLNASDPITSAEWFTLMNNPYGFGRVNLGSNHRLLTVVFWHQMHCISEMARAIMNRSHPEAVRGHIQHCLNYLRQSFLCDADYMLEAGDFMERDFERERVADTRVCRNWEAVMQDMEHRMEVSVEWRTLMA</sequence>
<comment type="pathway">
    <text evidence="1">Mycotoxin biosynthesis.</text>
</comment>
<reference evidence="5" key="1">
    <citation type="journal article" date="2021" name="Genome Biol. Evol.">
        <title>The assembled and annotated genome of the fairy-ring fungus Marasmius oreades.</title>
        <authorList>
            <person name="Hiltunen M."/>
            <person name="Ament-Velasquez S.L."/>
            <person name="Johannesson H."/>
        </authorList>
    </citation>
    <scope>NUCLEOTIDE SEQUENCE</scope>
    <source>
        <strain evidence="5">03SP1</strain>
    </source>
</reference>
<dbReference type="PANTHER" id="PTHR33365">
    <property type="entry name" value="YALI0B05434P"/>
    <property type="match status" value="1"/>
</dbReference>
<protein>
    <submittedName>
        <fullName evidence="5">Uncharacterized protein</fullName>
    </submittedName>
</protein>
<comment type="caution">
    <text evidence="5">The sequence shown here is derived from an EMBL/GenBank/DDBJ whole genome shotgun (WGS) entry which is preliminary data.</text>
</comment>
<feature type="chain" id="PRO_5040343544" evidence="4">
    <location>
        <begin position="23"/>
        <end position="195"/>
    </location>
</feature>
<feature type="signal peptide" evidence="4">
    <location>
        <begin position="1"/>
        <end position="22"/>
    </location>
</feature>
<dbReference type="GeneID" id="66071148"/>
<evidence type="ECO:0000256" key="1">
    <source>
        <dbReference type="ARBA" id="ARBA00004685"/>
    </source>
</evidence>
<dbReference type="OrthoDB" id="3687641at2759"/>
<dbReference type="GO" id="GO:0016491">
    <property type="term" value="F:oxidoreductase activity"/>
    <property type="evidence" value="ECO:0007669"/>
    <property type="project" value="UniProtKB-KW"/>
</dbReference>
<dbReference type="KEGG" id="more:E1B28_002072"/>
<dbReference type="Pfam" id="PF11807">
    <property type="entry name" value="UstYa"/>
    <property type="match status" value="1"/>
</dbReference>
<accession>A0A9P7V588</accession>
<name>A0A9P7V588_9AGAR</name>
<organism evidence="5 6">
    <name type="scientific">Marasmius oreades</name>
    <name type="common">fairy-ring Marasmius</name>
    <dbReference type="NCBI Taxonomy" id="181124"/>
    <lineage>
        <taxon>Eukaryota</taxon>
        <taxon>Fungi</taxon>
        <taxon>Dikarya</taxon>
        <taxon>Basidiomycota</taxon>
        <taxon>Agaricomycotina</taxon>
        <taxon>Agaricomycetes</taxon>
        <taxon>Agaricomycetidae</taxon>
        <taxon>Agaricales</taxon>
        <taxon>Marasmiineae</taxon>
        <taxon>Marasmiaceae</taxon>
        <taxon>Marasmius</taxon>
    </lineage>
</organism>
<evidence type="ECO:0000256" key="4">
    <source>
        <dbReference type="SAM" id="SignalP"/>
    </source>
</evidence>
<evidence type="ECO:0000256" key="3">
    <source>
        <dbReference type="ARBA" id="ARBA00035112"/>
    </source>
</evidence>
<dbReference type="GO" id="GO:0043386">
    <property type="term" value="P:mycotoxin biosynthetic process"/>
    <property type="evidence" value="ECO:0007669"/>
    <property type="project" value="InterPro"/>
</dbReference>
<dbReference type="PANTHER" id="PTHR33365:SF11">
    <property type="entry name" value="TAT PATHWAY SIGNAL SEQUENCE"/>
    <property type="match status" value="1"/>
</dbReference>
<keyword evidence="6" id="KW-1185">Reference proteome</keyword>
<evidence type="ECO:0000256" key="2">
    <source>
        <dbReference type="ARBA" id="ARBA00023002"/>
    </source>
</evidence>
<evidence type="ECO:0000313" key="5">
    <source>
        <dbReference type="EMBL" id="KAG7100297.1"/>
    </source>
</evidence>
<keyword evidence="4" id="KW-0732">Signal</keyword>